<feature type="active site" evidence="5">
    <location>
        <position position="219"/>
    </location>
</feature>
<comment type="catalytic activity">
    <reaction evidence="3 4">
        <text>holo-[ACP] + malonyl-CoA = malonyl-[ACP] + CoA</text>
        <dbReference type="Rhea" id="RHEA:41792"/>
        <dbReference type="Rhea" id="RHEA-COMP:9623"/>
        <dbReference type="Rhea" id="RHEA-COMP:9685"/>
        <dbReference type="ChEBI" id="CHEBI:57287"/>
        <dbReference type="ChEBI" id="CHEBI:57384"/>
        <dbReference type="ChEBI" id="CHEBI:64479"/>
        <dbReference type="ChEBI" id="CHEBI:78449"/>
        <dbReference type="EC" id="2.3.1.39"/>
    </reaction>
</comment>
<protein>
    <recommendedName>
        <fullName evidence="4">Malonyl CoA-acyl carrier protein transacylase</fullName>
        <ecNumber evidence="4">2.3.1.39</ecNumber>
    </recommendedName>
</protein>
<evidence type="ECO:0000313" key="7">
    <source>
        <dbReference type="EMBL" id="CAB1129113.1"/>
    </source>
</evidence>
<proteinExistence type="inferred from homology"/>
<dbReference type="AlphaFoldDB" id="A0A6F8ZHB9"/>
<dbReference type="EC" id="2.3.1.39" evidence="4"/>
<dbReference type="FunFam" id="3.30.70.250:FF:000001">
    <property type="entry name" value="Malonyl CoA-acyl carrier protein transacylase"/>
    <property type="match status" value="1"/>
</dbReference>
<dbReference type="PANTHER" id="PTHR42681:SF1">
    <property type="entry name" value="MALONYL-COA-ACYL CARRIER PROTEIN TRANSACYLASE, MITOCHONDRIAL"/>
    <property type="match status" value="1"/>
</dbReference>
<name>A0A6F8ZHB9_9FIRM</name>
<evidence type="ECO:0000259" key="6">
    <source>
        <dbReference type="SMART" id="SM00827"/>
    </source>
</evidence>
<dbReference type="SMART" id="SM00827">
    <property type="entry name" value="PKS_AT"/>
    <property type="match status" value="1"/>
</dbReference>
<gene>
    <name evidence="7" type="primary">fabD</name>
    <name evidence="7" type="ORF">R50_1612</name>
</gene>
<dbReference type="PIRSF" id="PIRSF000446">
    <property type="entry name" value="Mct"/>
    <property type="match status" value="1"/>
</dbReference>
<keyword evidence="8" id="KW-1185">Reference proteome</keyword>
<dbReference type="Gene3D" id="3.30.70.250">
    <property type="entry name" value="Malonyl-CoA ACP transacylase, ACP-binding"/>
    <property type="match status" value="1"/>
</dbReference>
<evidence type="ECO:0000256" key="4">
    <source>
        <dbReference type="PIRNR" id="PIRNR000446"/>
    </source>
</evidence>
<comment type="similarity">
    <text evidence="4">Belongs to the fabD family.</text>
</comment>
<dbReference type="InterPro" id="IPR014043">
    <property type="entry name" value="Acyl_transferase_dom"/>
</dbReference>
<keyword evidence="2 4" id="KW-0012">Acyltransferase</keyword>
<evidence type="ECO:0000256" key="5">
    <source>
        <dbReference type="PIRSR" id="PIRSR000446-1"/>
    </source>
</evidence>
<evidence type="ECO:0000313" key="8">
    <source>
        <dbReference type="Proteomes" id="UP000503399"/>
    </source>
</evidence>
<dbReference type="InterPro" id="IPR016036">
    <property type="entry name" value="Malonyl_transacylase_ACP-bd"/>
</dbReference>
<sequence>MQRTETIAPAPEQGSGRRRRRIGLLFPGQGAQYVGMGKALAEADPLARQTFEEADEALGEPLSRRVWEGTPEELEATAWQQPAILTVSIAVWRVLRARFPLEPVAALGLSLGEYSAYVAAGLLPFPEAVRVTRRRGQAMQEAVPPGAGGMLAVLGLETAEVERLARAAAARGWAEPANYNAPGQVVVAGSLAALDALEQLVAEAGAGRTLRLPVSAPFHCRLLTPVEAILEEELGRCHLAPARFPVVANVDGCWCRRPEEAVERLVRQVSRPVRFEQGIRSLLAAGVDELWEIGPGRTLAGLVRRIDRSVPTRSLEDPEGLARALESV</sequence>
<dbReference type="GO" id="GO:0006633">
    <property type="term" value="P:fatty acid biosynthetic process"/>
    <property type="evidence" value="ECO:0007669"/>
    <property type="project" value="TreeGrafter"/>
</dbReference>
<dbReference type="InterPro" id="IPR004410">
    <property type="entry name" value="Malonyl_CoA-ACP_transAc_FabD"/>
</dbReference>
<dbReference type="PANTHER" id="PTHR42681">
    <property type="entry name" value="MALONYL-COA-ACYL CARRIER PROTEIN TRANSACYLASE, MITOCHONDRIAL"/>
    <property type="match status" value="1"/>
</dbReference>
<dbReference type="SUPFAM" id="SSF55048">
    <property type="entry name" value="Probable ACP-binding domain of malonyl-CoA ACP transacylase"/>
    <property type="match status" value="1"/>
</dbReference>
<feature type="active site" evidence="5">
    <location>
        <position position="110"/>
    </location>
</feature>
<dbReference type="SUPFAM" id="SSF52151">
    <property type="entry name" value="FabD/lysophospholipase-like"/>
    <property type="match status" value="1"/>
</dbReference>
<dbReference type="InterPro" id="IPR001227">
    <property type="entry name" value="Ac_transferase_dom_sf"/>
</dbReference>
<evidence type="ECO:0000256" key="1">
    <source>
        <dbReference type="ARBA" id="ARBA00022679"/>
    </source>
</evidence>
<keyword evidence="1 4" id="KW-0808">Transferase</keyword>
<evidence type="ECO:0000256" key="2">
    <source>
        <dbReference type="ARBA" id="ARBA00023315"/>
    </source>
</evidence>
<feature type="domain" description="Malonyl-CoA:ACP transacylase (MAT)" evidence="6">
    <location>
        <begin position="25"/>
        <end position="325"/>
    </location>
</feature>
<dbReference type="Pfam" id="PF00698">
    <property type="entry name" value="Acyl_transf_1"/>
    <property type="match status" value="1"/>
</dbReference>
<dbReference type="GO" id="GO:0004314">
    <property type="term" value="F:[acyl-carrier-protein] S-malonyltransferase activity"/>
    <property type="evidence" value="ECO:0007669"/>
    <property type="project" value="UniProtKB-EC"/>
</dbReference>
<dbReference type="GO" id="GO:0005829">
    <property type="term" value="C:cytosol"/>
    <property type="evidence" value="ECO:0007669"/>
    <property type="project" value="TreeGrafter"/>
</dbReference>
<evidence type="ECO:0000256" key="3">
    <source>
        <dbReference type="ARBA" id="ARBA00048462"/>
    </source>
</evidence>
<dbReference type="InterPro" id="IPR024925">
    <property type="entry name" value="Malonyl_CoA-ACP_transAc"/>
</dbReference>
<accession>A0A6F8ZHB9</accession>
<dbReference type="Gene3D" id="3.40.366.10">
    <property type="entry name" value="Malonyl-Coenzyme A Acyl Carrier Protein, domain 2"/>
    <property type="match status" value="1"/>
</dbReference>
<dbReference type="Proteomes" id="UP000503399">
    <property type="component" value="Chromosome"/>
</dbReference>
<dbReference type="InterPro" id="IPR016035">
    <property type="entry name" value="Acyl_Trfase/lysoPLipase"/>
</dbReference>
<dbReference type="NCBIfam" id="TIGR00128">
    <property type="entry name" value="fabD"/>
    <property type="match status" value="1"/>
</dbReference>
<dbReference type="InterPro" id="IPR050858">
    <property type="entry name" value="Mal-CoA-ACP_Trans/PKS_FabD"/>
</dbReference>
<reference evidence="7 8" key="1">
    <citation type="submission" date="2020-02" db="EMBL/GenBank/DDBJ databases">
        <authorList>
            <person name="Hogendoorn C."/>
        </authorList>
    </citation>
    <scope>NUCLEOTIDE SEQUENCE [LARGE SCALE GENOMIC DNA]</scope>
    <source>
        <strain evidence="7">R501</strain>
    </source>
</reference>
<dbReference type="EMBL" id="LR778114">
    <property type="protein sequence ID" value="CAB1129113.1"/>
    <property type="molecule type" value="Genomic_DNA"/>
</dbReference>
<dbReference type="KEGG" id="hfv:R50_1612"/>
<organism evidence="7 8">
    <name type="scientific">Candidatus Hydrogenisulfobacillus filiaventi</name>
    <dbReference type="NCBI Taxonomy" id="2707344"/>
    <lineage>
        <taxon>Bacteria</taxon>
        <taxon>Bacillati</taxon>
        <taxon>Bacillota</taxon>
        <taxon>Clostridia</taxon>
        <taxon>Eubacteriales</taxon>
        <taxon>Clostridiales Family XVII. Incertae Sedis</taxon>
        <taxon>Candidatus Hydrogenisulfobacillus</taxon>
    </lineage>
</organism>